<dbReference type="GO" id="GO:0000166">
    <property type="term" value="F:nucleotide binding"/>
    <property type="evidence" value="ECO:0007669"/>
    <property type="project" value="UniProtKB-KW"/>
</dbReference>
<evidence type="ECO:0000256" key="7">
    <source>
        <dbReference type="SAM" id="MobiDB-lite"/>
    </source>
</evidence>
<dbReference type="PROSITE" id="PS50847">
    <property type="entry name" value="GRAM_POS_ANCHORING"/>
    <property type="match status" value="1"/>
</dbReference>
<reference evidence="10 11" key="1">
    <citation type="submission" date="2018-09" db="EMBL/GenBank/DDBJ databases">
        <title>Bacillus saliacetes sp. nov., isolated from Thai shrimp paste (Ka-pi).</title>
        <authorList>
            <person name="Daroonpunt R."/>
            <person name="Tanasupawat S."/>
            <person name="Yiamsombut S."/>
        </authorList>
    </citation>
    <scope>NUCLEOTIDE SEQUENCE [LARGE SCALE GENOMIC DNA]</scope>
    <source>
        <strain evidence="10 11">SKP7-4</strain>
    </source>
</reference>
<keyword evidence="5" id="KW-0572">Peptidoglycan-anchor</keyword>
<feature type="region of interest" description="Disordered" evidence="7">
    <location>
        <begin position="509"/>
        <end position="577"/>
    </location>
</feature>
<protein>
    <submittedName>
        <fullName evidence="10">LPXTG cell wall anchor domain-containing protein</fullName>
    </submittedName>
</protein>
<evidence type="ECO:0000256" key="5">
    <source>
        <dbReference type="ARBA" id="ARBA00023088"/>
    </source>
</evidence>
<keyword evidence="6" id="KW-0378">Hydrolase</keyword>
<evidence type="ECO:0000256" key="3">
    <source>
        <dbReference type="ARBA" id="ARBA00022525"/>
    </source>
</evidence>
<dbReference type="PRINTS" id="PR01607">
    <property type="entry name" value="APYRASEFAMLY"/>
</dbReference>
<dbReference type="NCBIfam" id="TIGR01167">
    <property type="entry name" value="LPXTG_anchor"/>
    <property type="match status" value="1"/>
</dbReference>
<keyword evidence="2" id="KW-0134">Cell wall</keyword>
<dbReference type="InterPro" id="IPR004843">
    <property type="entry name" value="Calcineurin-like_PHP"/>
</dbReference>
<keyword evidence="4" id="KW-0732">Signal</keyword>
<comment type="caution">
    <text evidence="10">The sequence shown here is derived from an EMBL/GenBank/DDBJ whole genome shotgun (WGS) entry which is preliminary data.</text>
</comment>
<feature type="domain" description="Gram-positive cocci surface proteins LPxTG" evidence="9">
    <location>
        <begin position="577"/>
        <end position="610"/>
    </location>
</feature>
<feature type="compositionally biased region" description="Low complexity" evidence="7">
    <location>
        <begin position="544"/>
        <end position="576"/>
    </location>
</feature>
<dbReference type="Pfam" id="PF02872">
    <property type="entry name" value="5_nucleotid_C"/>
    <property type="match status" value="1"/>
</dbReference>
<evidence type="ECO:0000313" key="11">
    <source>
        <dbReference type="Proteomes" id="UP000265801"/>
    </source>
</evidence>
<dbReference type="InterPro" id="IPR008334">
    <property type="entry name" value="5'-Nucleotdase_C"/>
</dbReference>
<evidence type="ECO:0000256" key="2">
    <source>
        <dbReference type="ARBA" id="ARBA00022512"/>
    </source>
</evidence>
<evidence type="ECO:0000256" key="6">
    <source>
        <dbReference type="RuleBase" id="RU362119"/>
    </source>
</evidence>
<organism evidence="10 11">
    <name type="scientific">Bacillus salacetis</name>
    <dbReference type="NCBI Taxonomy" id="2315464"/>
    <lineage>
        <taxon>Bacteria</taxon>
        <taxon>Bacillati</taxon>
        <taxon>Bacillota</taxon>
        <taxon>Bacilli</taxon>
        <taxon>Bacillales</taxon>
        <taxon>Bacillaceae</taxon>
        <taxon>Bacillus</taxon>
    </lineage>
</organism>
<dbReference type="SUPFAM" id="SSF55816">
    <property type="entry name" value="5'-nucleotidase (syn. UDP-sugar hydrolase), C-terminal domain"/>
    <property type="match status" value="1"/>
</dbReference>
<feature type="transmembrane region" description="Helical" evidence="8">
    <location>
        <begin position="585"/>
        <end position="605"/>
    </location>
</feature>
<dbReference type="GO" id="GO:0009166">
    <property type="term" value="P:nucleotide catabolic process"/>
    <property type="evidence" value="ECO:0007669"/>
    <property type="project" value="InterPro"/>
</dbReference>
<dbReference type="OrthoDB" id="9801679at2"/>
<dbReference type="Gene3D" id="3.90.780.10">
    <property type="entry name" value="5'-Nucleotidase, C-terminal domain"/>
    <property type="match status" value="1"/>
</dbReference>
<keyword evidence="8" id="KW-1133">Transmembrane helix</keyword>
<keyword evidence="11" id="KW-1185">Reference proteome</keyword>
<comment type="similarity">
    <text evidence="6">Belongs to the 5'-nucleotidase family.</text>
</comment>
<dbReference type="InterPro" id="IPR029052">
    <property type="entry name" value="Metallo-depent_PP-like"/>
</dbReference>
<dbReference type="Pfam" id="PF00149">
    <property type="entry name" value="Metallophos"/>
    <property type="match status" value="1"/>
</dbReference>
<dbReference type="PANTHER" id="PTHR11575:SF24">
    <property type="entry name" value="5'-NUCLEOTIDASE"/>
    <property type="match status" value="1"/>
</dbReference>
<sequence length="610" mass="64588">MHTNDTHSALENMPKTVTAVKEVREANPDALLLDAGDAFTGTLYFNEFKGEAELALMKLMGYDAMTFGNHEFDLGSSPEGHQALADFVKGANFPFVSANVDFSKDAKFDGLFNDFIESAYDNGEIYNGIIKEVNGERVGIFGLTTEETADISSPGSITFENYLEEAEKSVEYFESQGVNKIIALTHIGYDDNAAVDNDLVLAEQVEGIDIIVGGHSHTALSKPVVVAEDATPTVLVQTGNSNSNLGLLDVSFDENGVVIDNDGNLIKISDKTADQEAVDVLAPFKAQVDAVAKQEIGVSTPIALENPRTNGDNTNPSVRKNETILGNLITDGMLSKAKNFTGENIIMSLQNGGGIRAAIDAGPITVGEIITVLPFANTLATMDLTGAELKEAFEISFSQYPGENGGFLHVAGGKVEFDSAKPAGERVVSIKYLNEDGQYVEISDQETYTIATNAFTAKGGDGYDVFAKAYAEGRVTDLGLSDWENFRDHLVTIGSEGIPTEVEGRIVDISSMPGEDPGENPGEDPGDNPGENPGDNPGEGSGDNPGDDPGNKPGENPGDNPGNKPGENPGKTPGGKLPNTGTNTFIVLFAGLLLILVGGGSIFLYKRRTA</sequence>
<keyword evidence="6" id="KW-0547">Nucleotide-binding</keyword>
<dbReference type="Pfam" id="PF00746">
    <property type="entry name" value="Gram_pos_anchor"/>
    <property type="match status" value="1"/>
</dbReference>
<dbReference type="PANTHER" id="PTHR11575">
    <property type="entry name" value="5'-NUCLEOTIDASE-RELATED"/>
    <property type="match status" value="1"/>
</dbReference>
<evidence type="ECO:0000256" key="4">
    <source>
        <dbReference type="ARBA" id="ARBA00022729"/>
    </source>
</evidence>
<keyword evidence="3" id="KW-0964">Secreted</keyword>
<keyword evidence="8" id="KW-0812">Transmembrane</keyword>
<accession>A0A3A1QZI0</accession>
<comment type="subcellular location">
    <subcellularLocation>
        <location evidence="1">Secreted</location>
        <location evidence="1">Cell wall</location>
        <topology evidence="1">Peptidoglycan-anchor</topology>
    </subcellularLocation>
</comment>
<gene>
    <name evidence="10" type="ORF">D3H55_09985</name>
</gene>
<keyword evidence="8" id="KW-0472">Membrane</keyword>
<dbReference type="GO" id="GO:0016787">
    <property type="term" value="F:hydrolase activity"/>
    <property type="evidence" value="ECO:0007669"/>
    <property type="project" value="UniProtKB-KW"/>
</dbReference>
<evidence type="ECO:0000256" key="8">
    <source>
        <dbReference type="SAM" id="Phobius"/>
    </source>
</evidence>
<dbReference type="InterPro" id="IPR019931">
    <property type="entry name" value="LPXTG_anchor"/>
</dbReference>
<dbReference type="InterPro" id="IPR036907">
    <property type="entry name" value="5'-Nucleotdase_C_sf"/>
</dbReference>
<feature type="compositionally biased region" description="Low complexity" evidence="7">
    <location>
        <begin position="527"/>
        <end position="536"/>
    </location>
</feature>
<dbReference type="InterPro" id="IPR006179">
    <property type="entry name" value="5_nucleotidase/apyrase"/>
</dbReference>
<feature type="compositionally biased region" description="Acidic residues" evidence="7">
    <location>
        <begin position="516"/>
        <end position="526"/>
    </location>
</feature>
<evidence type="ECO:0000256" key="1">
    <source>
        <dbReference type="ARBA" id="ARBA00004168"/>
    </source>
</evidence>
<dbReference type="Gene3D" id="3.60.21.10">
    <property type="match status" value="1"/>
</dbReference>
<dbReference type="Proteomes" id="UP000265801">
    <property type="component" value="Unassembled WGS sequence"/>
</dbReference>
<evidence type="ECO:0000313" key="10">
    <source>
        <dbReference type="EMBL" id="RIW34319.1"/>
    </source>
</evidence>
<dbReference type="AlphaFoldDB" id="A0A3A1QZI0"/>
<evidence type="ECO:0000259" key="9">
    <source>
        <dbReference type="PROSITE" id="PS50847"/>
    </source>
</evidence>
<proteinExistence type="inferred from homology"/>
<dbReference type="EMBL" id="QXIR01000011">
    <property type="protein sequence ID" value="RIW34319.1"/>
    <property type="molecule type" value="Genomic_DNA"/>
</dbReference>
<dbReference type="SUPFAM" id="SSF56300">
    <property type="entry name" value="Metallo-dependent phosphatases"/>
    <property type="match status" value="1"/>
</dbReference>
<name>A0A3A1QZI0_9BACI</name>